<accession>A0A0G0RD71</accession>
<keyword evidence="3 5" id="KW-0687">Ribonucleoprotein</keyword>
<evidence type="ECO:0000256" key="6">
    <source>
        <dbReference type="RuleBase" id="RU000661"/>
    </source>
</evidence>
<evidence type="ECO:0000256" key="5">
    <source>
        <dbReference type="RuleBase" id="RU000660"/>
    </source>
</evidence>
<dbReference type="PANTHER" id="PTHR14413:SF16">
    <property type="entry name" value="LARGE RIBOSOMAL SUBUNIT PROTEIN BL17M"/>
    <property type="match status" value="1"/>
</dbReference>
<dbReference type="PANTHER" id="PTHR14413">
    <property type="entry name" value="RIBOSOMAL PROTEIN L17"/>
    <property type="match status" value="1"/>
</dbReference>
<proteinExistence type="inferred from homology"/>
<dbReference type="SUPFAM" id="SSF64263">
    <property type="entry name" value="Prokaryotic ribosomal protein L17"/>
    <property type="match status" value="1"/>
</dbReference>
<evidence type="ECO:0000256" key="1">
    <source>
        <dbReference type="ARBA" id="ARBA00008777"/>
    </source>
</evidence>
<evidence type="ECO:0000313" key="8">
    <source>
        <dbReference type="EMBL" id="KKR11602.1"/>
    </source>
</evidence>
<evidence type="ECO:0000256" key="3">
    <source>
        <dbReference type="ARBA" id="ARBA00023274"/>
    </source>
</evidence>
<sequence>MKKHVAGRKFSRDTTSRRAMYRALVRDFFMHDSLTTTSAKAMTILPIIERLIASAKSSTLSQRRSVYSFLGNDRKTTDKIYEFSKKMKTTAGGYLKYVNLPSRKGDNAPLTRIELSQKLENSLVKKGVSGGKKADTTKVDGAKKSNVTLSEPEQSALKKNSESAKKGSISNVLQKLSLKRKARD</sequence>
<comment type="similarity">
    <text evidence="1 5">Belongs to the bacterial ribosomal protein bL17 family.</text>
</comment>
<dbReference type="Gene3D" id="3.90.1030.10">
    <property type="entry name" value="Ribosomal protein L17"/>
    <property type="match status" value="1"/>
</dbReference>
<dbReference type="STRING" id="1618550.UT39_C0005G0037"/>
<comment type="caution">
    <text evidence="8">The sequence shown here is derived from an EMBL/GenBank/DDBJ whole genome shotgun (WGS) entry which is preliminary data.</text>
</comment>
<keyword evidence="2 5" id="KW-0689">Ribosomal protein</keyword>
<feature type="compositionally biased region" description="Basic and acidic residues" evidence="7">
    <location>
        <begin position="132"/>
        <end position="143"/>
    </location>
</feature>
<dbReference type="Proteomes" id="UP000034246">
    <property type="component" value="Unassembled WGS sequence"/>
</dbReference>
<dbReference type="InterPro" id="IPR000456">
    <property type="entry name" value="Ribosomal_bL17"/>
</dbReference>
<dbReference type="AlphaFoldDB" id="A0A0G0RD71"/>
<evidence type="ECO:0000256" key="2">
    <source>
        <dbReference type="ARBA" id="ARBA00022980"/>
    </source>
</evidence>
<dbReference type="EMBL" id="LBWP01000005">
    <property type="protein sequence ID" value="KKR11602.1"/>
    <property type="molecule type" value="Genomic_DNA"/>
</dbReference>
<evidence type="ECO:0000256" key="4">
    <source>
        <dbReference type="ARBA" id="ARBA00035494"/>
    </source>
</evidence>
<feature type="region of interest" description="Disordered" evidence="7">
    <location>
        <begin position="126"/>
        <end position="184"/>
    </location>
</feature>
<name>A0A0G0RD71_9BACT</name>
<dbReference type="InterPro" id="IPR036373">
    <property type="entry name" value="Ribosomal_bL17_sf"/>
</dbReference>
<organism evidence="8 9">
    <name type="scientific">Candidatus Woesebacteria bacterium GW2011_GWA1_39_21</name>
    <dbReference type="NCBI Taxonomy" id="1618550"/>
    <lineage>
        <taxon>Bacteria</taxon>
        <taxon>Candidatus Woeseibacteriota</taxon>
    </lineage>
</organism>
<dbReference type="Pfam" id="PF01196">
    <property type="entry name" value="Ribosomal_L17"/>
    <property type="match status" value="1"/>
</dbReference>
<evidence type="ECO:0000256" key="7">
    <source>
        <dbReference type="SAM" id="MobiDB-lite"/>
    </source>
</evidence>
<reference evidence="8 9" key="1">
    <citation type="journal article" date="2015" name="Nature">
        <title>rRNA introns, odd ribosomes, and small enigmatic genomes across a large radiation of phyla.</title>
        <authorList>
            <person name="Brown C.T."/>
            <person name="Hug L.A."/>
            <person name="Thomas B.C."/>
            <person name="Sharon I."/>
            <person name="Castelle C.J."/>
            <person name="Singh A."/>
            <person name="Wilkins M.J."/>
            <person name="Williams K.H."/>
            <person name="Banfield J.F."/>
        </authorList>
    </citation>
    <scope>NUCLEOTIDE SEQUENCE [LARGE SCALE GENOMIC DNA]</scope>
</reference>
<evidence type="ECO:0000313" key="9">
    <source>
        <dbReference type="Proteomes" id="UP000034246"/>
    </source>
</evidence>
<dbReference type="GO" id="GO:0022625">
    <property type="term" value="C:cytosolic large ribosomal subunit"/>
    <property type="evidence" value="ECO:0007669"/>
    <property type="project" value="TreeGrafter"/>
</dbReference>
<dbReference type="NCBIfam" id="TIGR00059">
    <property type="entry name" value="L17"/>
    <property type="match status" value="1"/>
</dbReference>
<protein>
    <recommendedName>
        <fullName evidence="4 6">50S ribosomal protein L17</fullName>
    </recommendedName>
</protein>
<dbReference type="GO" id="GO:0003735">
    <property type="term" value="F:structural constituent of ribosome"/>
    <property type="evidence" value="ECO:0007669"/>
    <property type="project" value="InterPro"/>
</dbReference>
<gene>
    <name evidence="8" type="ORF">UT39_C0005G0037</name>
</gene>
<dbReference type="GO" id="GO:0006412">
    <property type="term" value="P:translation"/>
    <property type="evidence" value="ECO:0007669"/>
    <property type="project" value="InterPro"/>
</dbReference>